<evidence type="ECO:0000313" key="2">
    <source>
        <dbReference type="Proteomes" id="UP001440984"/>
    </source>
</evidence>
<dbReference type="RefSeq" id="WP_348951758.1">
    <property type="nucleotide sequence ID" value="NZ_JBDZYD010000005.1"/>
</dbReference>
<comment type="caution">
    <text evidence="1">The sequence shown here is derived from an EMBL/GenBank/DDBJ whole genome shotgun (WGS) entry which is preliminary data.</text>
</comment>
<accession>A0ABV0LEJ5</accession>
<keyword evidence="2" id="KW-1185">Reference proteome</keyword>
<protein>
    <submittedName>
        <fullName evidence="1">Uncharacterized protein</fullName>
    </submittedName>
</protein>
<sequence length="155" mass="16432">MQPESAAPRQLVVAGASGNVGTSAVARMLDALDAGMWRTDTVGPLPEPDVLVTGVSLQAMERARFALVLLARLGIRPVLVVVDDGHGRPPADSRALLTFLRPLARAVQRMPYVRAWRACTSPGGLTPPSGPALQAVNRLRAEFGLAPVPSPKRTR</sequence>
<proteinExistence type="predicted"/>
<dbReference type="Proteomes" id="UP001440984">
    <property type="component" value="Unassembled WGS sequence"/>
</dbReference>
<reference evidence="1 2" key="1">
    <citation type="submission" date="2024-05" db="EMBL/GenBank/DDBJ databases">
        <authorList>
            <person name="Zhao H."/>
            <person name="Xu Y."/>
            <person name="Lin S."/>
            <person name="Spain J.C."/>
            <person name="Zhou N.-Y."/>
        </authorList>
    </citation>
    <scope>NUCLEOTIDE SEQUENCE [LARGE SCALE GENOMIC DNA]</scope>
    <source>
        <strain evidence="1 2">NEAU-NG30</strain>
    </source>
</reference>
<gene>
    <name evidence="1" type="ORF">ABJI51_16655</name>
</gene>
<evidence type="ECO:0000313" key="1">
    <source>
        <dbReference type="EMBL" id="MEQ0560719.1"/>
    </source>
</evidence>
<name>A0ABV0LEJ5_9PSEU</name>
<organism evidence="1 2">
    <name type="scientific">Amycolatopsis melonis</name>
    <dbReference type="NCBI Taxonomy" id="3156488"/>
    <lineage>
        <taxon>Bacteria</taxon>
        <taxon>Bacillati</taxon>
        <taxon>Actinomycetota</taxon>
        <taxon>Actinomycetes</taxon>
        <taxon>Pseudonocardiales</taxon>
        <taxon>Pseudonocardiaceae</taxon>
        <taxon>Amycolatopsis</taxon>
    </lineage>
</organism>
<dbReference type="EMBL" id="JBDZYD010000005">
    <property type="protein sequence ID" value="MEQ0560719.1"/>
    <property type="molecule type" value="Genomic_DNA"/>
</dbReference>